<evidence type="ECO:0000313" key="8">
    <source>
        <dbReference type="Proteomes" id="UP000316726"/>
    </source>
</evidence>
<evidence type="ECO:0000256" key="3">
    <source>
        <dbReference type="ARBA" id="ARBA00023125"/>
    </source>
</evidence>
<dbReference type="AlphaFoldDB" id="A0A5B8MLA8"/>
<name>A0A5B8MLA8_9CHLO</name>
<sequence length="725" mass="82850">MARSGKRRKKKEKQGSGSTSSTRRSHSGESHAQGASKSGQESPTTERPLRRFWNQALKWLYEKCMLPIADDPASAGEGSSTPRKKRGGKRKEKPLDDPASAFEEGSSTPRKKRGGKRKRKGKPPEAASSAGESSSSSGKPRKKPRKKGKKKNKKKGKKKKNKRGKKAGKQPGGLAGDSVKKTWFSSMKRELEEVKCPKTGWRSCLNLPEDSVVSVETLQPPAKRKRGQKLKTSKLLSERTVIRTRKLRMRLNPEQAKCLCNWMGTARFTYNKCLEAVKKERFPLVWTVLLDRFVTAKPRGPEVFEGLKKELKEIQCSPRPWTKQEAELFAARENRLESQIGGRAFRLQVAKDRDYVSGAFVNQQHPWLKETPCAIRQAAVRSLIKAWDSNIAKQEAMKERGEEKGHRFVLKYRQRQQPSSWTIEIDARELKNVETIERPNTRHKDDTKHKKRRKWTKLEVFKEKMAGGPLYLTEEIPGGKIEGAVKITRNRLGQFHMHIPIATPWDRLPPLKPENKRKVVALDPGVRTFQTSYSPQEGVGEYATGERGFARLFNLCWRIDGIISEREDPKVKLPYLDRRDLKRQQYACMEKLRGLTNELHKKVANDLCRRFDTILLPEFKSQDMVKKNNNGRRRVIRKKTARTLLTLRHYAFRTFLASKVLLHGSELAIVTEEYTSKTCGRCGHIKDNLGGAEVYKCQKCGFKCGRDVNGARNVLLKHLRQPKSV</sequence>
<organism evidence="7 8">
    <name type="scientific">Chloropicon primus</name>
    <dbReference type="NCBI Taxonomy" id="1764295"/>
    <lineage>
        <taxon>Eukaryota</taxon>
        <taxon>Viridiplantae</taxon>
        <taxon>Chlorophyta</taxon>
        <taxon>Chloropicophyceae</taxon>
        <taxon>Chloropicales</taxon>
        <taxon>Chloropicaceae</taxon>
        <taxon>Chloropicon</taxon>
    </lineage>
</organism>
<gene>
    <name evidence="7" type="ORF">A3770_03p26900</name>
</gene>
<feature type="compositionally biased region" description="Polar residues" evidence="4">
    <location>
        <begin position="33"/>
        <end position="45"/>
    </location>
</feature>
<feature type="compositionally biased region" description="Basic residues" evidence="4">
    <location>
        <begin position="82"/>
        <end position="92"/>
    </location>
</feature>
<keyword evidence="3" id="KW-0238">DNA-binding</keyword>
<proteinExistence type="predicted"/>
<protein>
    <recommendedName>
        <fullName evidence="9">IS605 transposase</fullName>
    </recommendedName>
</protein>
<feature type="compositionally biased region" description="Basic residues" evidence="4">
    <location>
        <begin position="1"/>
        <end position="12"/>
    </location>
</feature>
<dbReference type="InterPro" id="IPR010095">
    <property type="entry name" value="Cas12f1-like_TNB"/>
</dbReference>
<feature type="compositionally biased region" description="Low complexity" evidence="4">
    <location>
        <begin position="124"/>
        <end position="138"/>
    </location>
</feature>
<feature type="compositionally biased region" description="Basic residues" evidence="4">
    <location>
        <begin position="139"/>
        <end position="168"/>
    </location>
</feature>
<evidence type="ECO:0000259" key="5">
    <source>
        <dbReference type="Pfam" id="PF07282"/>
    </source>
</evidence>
<keyword evidence="1" id="KW-0479">Metal-binding</keyword>
<feature type="region of interest" description="Disordered" evidence="4">
    <location>
        <begin position="69"/>
        <end position="180"/>
    </location>
</feature>
<keyword evidence="8" id="KW-1185">Reference proteome</keyword>
<evidence type="ECO:0000256" key="1">
    <source>
        <dbReference type="ARBA" id="ARBA00022723"/>
    </source>
</evidence>
<dbReference type="Proteomes" id="UP000316726">
    <property type="component" value="Chromosome 3"/>
</dbReference>
<dbReference type="Pfam" id="PF07282">
    <property type="entry name" value="Cas12f1-like_TNB"/>
    <property type="match status" value="1"/>
</dbReference>
<dbReference type="Pfam" id="PF12323">
    <property type="entry name" value="HTH_OrfB_IS605"/>
    <property type="match status" value="1"/>
</dbReference>
<feature type="compositionally biased region" description="Basic residues" evidence="4">
    <location>
        <begin position="109"/>
        <end position="121"/>
    </location>
</feature>
<reference evidence="7 8" key="1">
    <citation type="submission" date="2018-07" db="EMBL/GenBank/DDBJ databases">
        <title>The complete nuclear genome of the prasinophyte Chloropicon primus (CCMP1205).</title>
        <authorList>
            <person name="Pombert J.-F."/>
            <person name="Otis C."/>
            <person name="Turmel M."/>
            <person name="Lemieux C."/>
        </authorList>
    </citation>
    <scope>NUCLEOTIDE SEQUENCE [LARGE SCALE GENOMIC DNA]</scope>
    <source>
        <strain evidence="7 8">CCMP1205</strain>
    </source>
</reference>
<dbReference type="PANTHER" id="PTHR36172">
    <property type="match status" value="1"/>
</dbReference>
<feature type="region of interest" description="Disordered" evidence="4">
    <location>
        <begin position="1"/>
        <end position="49"/>
    </location>
</feature>
<dbReference type="InterPro" id="IPR051491">
    <property type="entry name" value="Recombinase/Transposase-rel"/>
</dbReference>
<evidence type="ECO:0000256" key="4">
    <source>
        <dbReference type="SAM" id="MobiDB-lite"/>
    </source>
</evidence>
<feature type="domain" description="Transposase putative helix-turn-helix" evidence="6">
    <location>
        <begin position="243"/>
        <end position="279"/>
    </location>
</feature>
<evidence type="ECO:0000256" key="2">
    <source>
        <dbReference type="ARBA" id="ARBA00022833"/>
    </source>
</evidence>
<dbReference type="OrthoDB" id="2556737at2759"/>
<dbReference type="GO" id="GO:0046872">
    <property type="term" value="F:metal ion binding"/>
    <property type="evidence" value="ECO:0007669"/>
    <property type="project" value="UniProtKB-KW"/>
</dbReference>
<keyword evidence="2" id="KW-0862">Zinc</keyword>
<dbReference type="PANTHER" id="PTHR36172:SF1">
    <property type="entry name" value="RESOLVASE-RELATED"/>
    <property type="match status" value="1"/>
</dbReference>
<evidence type="ECO:0000259" key="6">
    <source>
        <dbReference type="Pfam" id="PF12323"/>
    </source>
</evidence>
<feature type="domain" description="Cas12f1-like TNB" evidence="5">
    <location>
        <begin position="649"/>
        <end position="714"/>
    </location>
</feature>
<dbReference type="InterPro" id="IPR021027">
    <property type="entry name" value="Transposase_put_HTH"/>
</dbReference>
<dbReference type="GO" id="GO:0003677">
    <property type="term" value="F:DNA binding"/>
    <property type="evidence" value="ECO:0007669"/>
    <property type="project" value="UniProtKB-KW"/>
</dbReference>
<dbReference type="EMBL" id="CP031036">
    <property type="protein sequence ID" value="QDZ20172.1"/>
    <property type="molecule type" value="Genomic_DNA"/>
</dbReference>
<evidence type="ECO:0000313" key="7">
    <source>
        <dbReference type="EMBL" id="QDZ20172.1"/>
    </source>
</evidence>
<accession>A0A5B8MLA8</accession>
<evidence type="ECO:0008006" key="9">
    <source>
        <dbReference type="Google" id="ProtNLM"/>
    </source>
</evidence>